<comment type="caution">
    <text evidence="2">The sequence shown here is derived from an EMBL/GenBank/DDBJ whole genome shotgun (WGS) entry which is preliminary data.</text>
</comment>
<organism evidence="2 3">
    <name type="scientific">Wallemia mellicola</name>
    <dbReference type="NCBI Taxonomy" id="1708541"/>
    <lineage>
        <taxon>Eukaryota</taxon>
        <taxon>Fungi</taxon>
        <taxon>Dikarya</taxon>
        <taxon>Basidiomycota</taxon>
        <taxon>Wallemiomycotina</taxon>
        <taxon>Wallemiomycetes</taxon>
        <taxon>Wallemiales</taxon>
        <taxon>Wallemiaceae</taxon>
        <taxon>Wallemia</taxon>
    </lineage>
</organism>
<protein>
    <submittedName>
        <fullName evidence="2">Uncharacterized protein</fullName>
    </submittedName>
</protein>
<name>A0A4T0LWH3_9BASI</name>
<proteinExistence type="predicted"/>
<accession>A0A4T0LWH3</accession>
<reference evidence="2 3" key="1">
    <citation type="submission" date="2019-03" db="EMBL/GenBank/DDBJ databases">
        <title>Sequencing 25 genomes of Wallemia mellicola.</title>
        <authorList>
            <person name="Gostincar C."/>
        </authorList>
    </citation>
    <scope>NUCLEOTIDE SEQUENCE [LARGE SCALE GENOMIC DNA]</scope>
    <source>
        <strain evidence="2 3">EXF-8738</strain>
    </source>
</reference>
<keyword evidence="1" id="KW-1133">Transmembrane helix</keyword>
<sequence>MLHQVVHTFTMLGFSFVCFAFISFAYIASSDPIAPSSVEYYDKVNTLLQSYQTTEEDALITSNAQYEDAMQVASMKYDQDRIRDYNKKVYNRAVRRHHEKQRKFEEYVSNIRKAKMKGNHSKNDGKVLKWLKFS</sequence>
<evidence type="ECO:0000256" key="1">
    <source>
        <dbReference type="SAM" id="Phobius"/>
    </source>
</evidence>
<evidence type="ECO:0000313" key="2">
    <source>
        <dbReference type="EMBL" id="TIC32951.1"/>
    </source>
</evidence>
<dbReference type="AlphaFoldDB" id="A0A4T0LWH3"/>
<gene>
    <name evidence="2" type="ORF">E3Q10_00889</name>
</gene>
<dbReference type="Proteomes" id="UP000305647">
    <property type="component" value="Unassembled WGS sequence"/>
</dbReference>
<keyword evidence="1" id="KW-0472">Membrane</keyword>
<keyword evidence="1" id="KW-0812">Transmembrane</keyword>
<dbReference type="EMBL" id="SPRO01000006">
    <property type="protein sequence ID" value="TIC32951.1"/>
    <property type="molecule type" value="Genomic_DNA"/>
</dbReference>
<evidence type="ECO:0000313" key="3">
    <source>
        <dbReference type="Proteomes" id="UP000305647"/>
    </source>
</evidence>
<feature type="transmembrane region" description="Helical" evidence="1">
    <location>
        <begin position="6"/>
        <end position="27"/>
    </location>
</feature>